<sequence length="51" mass="6146">MEGLMNKPIPYEWTNEDIIKDYEKYKDKKKVAFIWGISLKEVNEILKQSKL</sequence>
<protein>
    <submittedName>
        <fullName evidence="1">Uncharacterized protein</fullName>
    </submittedName>
</protein>
<name>A0ABZ3F055_9FIRM</name>
<proteinExistence type="predicted"/>
<keyword evidence="2" id="KW-1185">Reference proteome</keyword>
<gene>
    <name evidence="1" type="ORF">V6984_09150</name>
</gene>
<dbReference type="RefSeq" id="WP_342759479.1">
    <property type="nucleotide sequence ID" value="NZ_CP146256.1"/>
</dbReference>
<organism evidence="1 2">
    <name type="scientific">Kineothrix sedimenti</name>
    <dbReference type="NCBI Taxonomy" id="3123317"/>
    <lineage>
        <taxon>Bacteria</taxon>
        <taxon>Bacillati</taxon>
        <taxon>Bacillota</taxon>
        <taxon>Clostridia</taxon>
        <taxon>Lachnospirales</taxon>
        <taxon>Lachnospiraceae</taxon>
        <taxon>Kineothrix</taxon>
    </lineage>
</organism>
<evidence type="ECO:0000313" key="1">
    <source>
        <dbReference type="EMBL" id="XAH75903.1"/>
    </source>
</evidence>
<dbReference type="Proteomes" id="UP001451571">
    <property type="component" value="Chromosome"/>
</dbReference>
<evidence type="ECO:0000313" key="2">
    <source>
        <dbReference type="Proteomes" id="UP001451571"/>
    </source>
</evidence>
<accession>A0ABZ3F055</accession>
<dbReference type="EMBL" id="CP146256">
    <property type="protein sequence ID" value="XAH75903.1"/>
    <property type="molecule type" value="Genomic_DNA"/>
</dbReference>
<reference evidence="1 2" key="1">
    <citation type="submission" date="2024-02" db="EMBL/GenBank/DDBJ databases">
        <title>Bacterial strain from lacustrine sediment.</title>
        <authorList>
            <person name="Petit C."/>
            <person name="Fadhlaoui K."/>
        </authorList>
    </citation>
    <scope>NUCLEOTIDE SEQUENCE [LARGE SCALE GENOMIC DNA]</scope>
    <source>
        <strain evidence="1 2">IPX-CK</strain>
    </source>
</reference>